<sequence length="279" mass="29894">MGPNVLAPVPYPSGLQNQKRRISASKVQSCMLRSPLDKADGTTSPEKTKANRGALVITFHRTRSTPKIAAPAHGSGAIQEPALACWGSHGANGRAAFAHRDVNNGGVARCGRALVAEWGTAVSIFTPPEMVVSARAPRSSNTVVKYWFQTRGTWGAVVCSPAARDEREPQPAAVGLPDPPVWTTSCCLVEANLPHAAGYTPSRLALCLSRRAAETAFGRGARHRRIYETLKRNEQRPDQERGEGRGGEEHPPPPPSSPPPPSPPPQAQARSRQGPLRPR</sequence>
<feature type="compositionally biased region" description="Pro residues" evidence="1">
    <location>
        <begin position="252"/>
        <end position="266"/>
    </location>
</feature>
<feature type="compositionally biased region" description="Low complexity" evidence="1">
    <location>
        <begin position="267"/>
        <end position="279"/>
    </location>
</feature>
<evidence type="ECO:0000313" key="3">
    <source>
        <dbReference type="Proteomes" id="UP000800093"/>
    </source>
</evidence>
<keyword evidence="3" id="KW-1185">Reference proteome</keyword>
<protein>
    <submittedName>
        <fullName evidence="2">Uncharacterized protein</fullName>
    </submittedName>
</protein>
<dbReference type="EMBL" id="ML986615">
    <property type="protein sequence ID" value="KAF2264566.1"/>
    <property type="molecule type" value="Genomic_DNA"/>
</dbReference>
<gene>
    <name evidence="2" type="ORF">CC78DRAFT_580352</name>
</gene>
<proteinExistence type="predicted"/>
<organism evidence="2 3">
    <name type="scientific">Lojkania enalia</name>
    <dbReference type="NCBI Taxonomy" id="147567"/>
    <lineage>
        <taxon>Eukaryota</taxon>
        <taxon>Fungi</taxon>
        <taxon>Dikarya</taxon>
        <taxon>Ascomycota</taxon>
        <taxon>Pezizomycotina</taxon>
        <taxon>Dothideomycetes</taxon>
        <taxon>Pleosporomycetidae</taxon>
        <taxon>Pleosporales</taxon>
        <taxon>Pleosporales incertae sedis</taxon>
        <taxon>Lojkania</taxon>
    </lineage>
</organism>
<dbReference type="Proteomes" id="UP000800093">
    <property type="component" value="Unassembled WGS sequence"/>
</dbReference>
<feature type="compositionally biased region" description="Basic and acidic residues" evidence="1">
    <location>
        <begin position="226"/>
        <end position="251"/>
    </location>
</feature>
<comment type="caution">
    <text evidence="2">The sequence shown here is derived from an EMBL/GenBank/DDBJ whole genome shotgun (WGS) entry which is preliminary data.</text>
</comment>
<feature type="region of interest" description="Disordered" evidence="1">
    <location>
        <begin position="226"/>
        <end position="279"/>
    </location>
</feature>
<evidence type="ECO:0000256" key="1">
    <source>
        <dbReference type="SAM" id="MobiDB-lite"/>
    </source>
</evidence>
<name>A0A9P4N8F8_9PLEO</name>
<accession>A0A9P4N8F8</accession>
<reference evidence="3" key="1">
    <citation type="journal article" date="2020" name="Stud. Mycol.">
        <title>101 Dothideomycetes genomes: A test case for predicting lifestyles and emergence of pathogens.</title>
        <authorList>
            <person name="Haridas S."/>
            <person name="Albert R."/>
            <person name="Binder M."/>
            <person name="Bloem J."/>
            <person name="LaButti K."/>
            <person name="Salamov A."/>
            <person name="Andreopoulos B."/>
            <person name="Baker S."/>
            <person name="Barry K."/>
            <person name="Bills G."/>
            <person name="Bluhm B."/>
            <person name="Cannon C."/>
            <person name="Castanera R."/>
            <person name="Culley D."/>
            <person name="Daum C."/>
            <person name="Ezra D."/>
            <person name="Gonzalez J."/>
            <person name="Henrissat B."/>
            <person name="Kuo A."/>
            <person name="Liang C."/>
            <person name="Lipzen A."/>
            <person name="Lutzoni F."/>
            <person name="Magnuson J."/>
            <person name="Mondo S."/>
            <person name="Nolan M."/>
            <person name="Ohm R."/>
            <person name="Pangilinan J."/>
            <person name="Park H.-J."/>
            <person name="Ramirez L."/>
            <person name="Alfaro M."/>
            <person name="Sun H."/>
            <person name="Tritt A."/>
            <person name="Yoshinaga Y."/>
            <person name="Zwiers L.-H."/>
            <person name="Turgeon B."/>
            <person name="Goodwin S."/>
            <person name="Spatafora J."/>
            <person name="Crous P."/>
            <person name="Grigoriev I."/>
        </authorList>
    </citation>
    <scope>NUCLEOTIDE SEQUENCE [LARGE SCALE GENOMIC DNA]</scope>
    <source>
        <strain evidence="3">CBS 304.66</strain>
    </source>
</reference>
<dbReference type="AlphaFoldDB" id="A0A9P4N8F8"/>
<evidence type="ECO:0000313" key="2">
    <source>
        <dbReference type="EMBL" id="KAF2264566.1"/>
    </source>
</evidence>